<dbReference type="OrthoDB" id="1466667at2"/>
<dbReference type="STRING" id="1150368.SAMN02927921_03508"/>
<proteinExistence type="predicted"/>
<keyword evidence="2" id="KW-1185">Reference proteome</keyword>
<reference evidence="1 2" key="1">
    <citation type="submission" date="2016-11" db="EMBL/GenBank/DDBJ databases">
        <authorList>
            <person name="Jaros S."/>
            <person name="Januszkiewicz K."/>
            <person name="Wedrychowicz H."/>
        </authorList>
    </citation>
    <scope>NUCLEOTIDE SEQUENCE [LARGE SCALE GENOMIC DNA]</scope>
    <source>
        <strain evidence="1 2">CGMCC 1.12145</strain>
    </source>
</reference>
<evidence type="ECO:0000313" key="1">
    <source>
        <dbReference type="EMBL" id="SFW70862.1"/>
    </source>
</evidence>
<evidence type="ECO:0000313" key="2">
    <source>
        <dbReference type="Proteomes" id="UP000182248"/>
    </source>
</evidence>
<keyword evidence="1" id="KW-0132">Cell division</keyword>
<dbReference type="RefSeq" id="WP_072318763.1">
    <property type="nucleotide sequence ID" value="NZ_FPJE01000024.1"/>
</dbReference>
<accession>A0A1K1RGQ5</accession>
<dbReference type="GO" id="GO:0051301">
    <property type="term" value="P:cell division"/>
    <property type="evidence" value="ECO:0007669"/>
    <property type="project" value="UniProtKB-KW"/>
</dbReference>
<dbReference type="Proteomes" id="UP000182248">
    <property type="component" value="Unassembled WGS sequence"/>
</dbReference>
<dbReference type="EMBL" id="FPJE01000024">
    <property type="protein sequence ID" value="SFW70862.1"/>
    <property type="molecule type" value="Genomic_DNA"/>
</dbReference>
<keyword evidence="1" id="KW-0131">Cell cycle</keyword>
<dbReference type="AlphaFoldDB" id="A0A1K1RGQ5"/>
<organism evidence="1 2">
    <name type="scientific">Sinomicrobium oceani</name>
    <dbReference type="NCBI Taxonomy" id="1150368"/>
    <lineage>
        <taxon>Bacteria</taxon>
        <taxon>Pseudomonadati</taxon>
        <taxon>Bacteroidota</taxon>
        <taxon>Flavobacteriia</taxon>
        <taxon>Flavobacteriales</taxon>
        <taxon>Flavobacteriaceae</taxon>
        <taxon>Sinomicrobium</taxon>
    </lineage>
</organism>
<protein>
    <submittedName>
        <fullName evidence="1">Cell division protein FtsQ</fullName>
    </submittedName>
</protein>
<sequence length="238" mass="27196">MRKIFYIVKLLLAVIVLVFLYSFANQRSGKKPVSGLQVEFLDGDNLFVTHAMVNKLLILSTDSVPNIPKEKLVLNKLEHTLYSNEMIQEAQVYLTVNGQLGAKIKQREPIARVAGKSSFYIDRKGKKMPLSPVHAARVPLITGQVNEDDLNDVYVLVKYIDEDRFLNRNIVGIHKTESGYDLRLRTDDFTVILGNTDNLEQKVVNFKAFYQKARKDQSLGTYKKVDLRFNDQVVCTKK</sequence>
<gene>
    <name evidence="1" type="ORF">SAMN02927921_03508</name>
</gene>
<name>A0A1K1RGQ5_9FLAO</name>